<evidence type="ECO:0000313" key="1">
    <source>
        <dbReference type="EMBL" id="APU68606.1"/>
    </source>
</evidence>
<organism evidence="1 2">
    <name type="scientific">Christiangramia flava JLT2011</name>
    <dbReference type="NCBI Taxonomy" id="1229726"/>
    <lineage>
        <taxon>Bacteria</taxon>
        <taxon>Pseudomonadati</taxon>
        <taxon>Bacteroidota</taxon>
        <taxon>Flavobacteriia</taxon>
        <taxon>Flavobacteriales</taxon>
        <taxon>Flavobacteriaceae</taxon>
        <taxon>Christiangramia</taxon>
    </lineage>
</organism>
<proteinExistence type="predicted"/>
<accession>A0A1L7I4T4</accession>
<dbReference type="RefSeq" id="WP_083644352.1">
    <property type="nucleotide sequence ID" value="NZ_AMRU01000001.1"/>
</dbReference>
<dbReference type="Pfam" id="PF14129">
    <property type="entry name" value="DUF4296"/>
    <property type="match status" value="1"/>
</dbReference>
<evidence type="ECO:0000313" key="2">
    <source>
        <dbReference type="Proteomes" id="UP000186230"/>
    </source>
</evidence>
<dbReference type="PROSITE" id="PS51257">
    <property type="entry name" value="PROKAR_LIPOPROTEIN"/>
    <property type="match status" value="1"/>
</dbReference>
<dbReference type="KEGG" id="gfl:GRFL_1882"/>
<dbReference type="AlphaFoldDB" id="A0A1L7I4T4"/>
<reference evidence="1 2" key="1">
    <citation type="submission" date="2016-07" db="EMBL/GenBank/DDBJ databases">
        <title>Multi-omics approach to identify versatile polysaccharide utilization systems of a marine flavobacterium Gramella flava.</title>
        <authorList>
            <person name="Tang K."/>
        </authorList>
    </citation>
    <scope>NUCLEOTIDE SEQUENCE [LARGE SCALE GENOMIC DNA]</scope>
    <source>
        <strain evidence="1 2">JLT2011</strain>
    </source>
</reference>
<keyword evidence="2" id="KW-1185">Reference proteome</keyword>
<dbReference type="InterPro" id="IPR025381">
    <property type="entry name" value="DUF4296"/>
</dbReference>
<name>A0A1L7I4T4_9FLAO</name>
<dbReference type="OrthoDB" id="1525222at2"/>
<dbReference type="Proteomes" id="UP000186230">
    <property type="component" value="Chromosome"/>
</dbReference>
<gene>
    <name evidence="1" type="ORF">GRFL_1882</name>
</gene>
<protein>
    <submittedName>
        <fullName evidence="1">Uncharacterized protein</fullName>
    </submittedName>
</protein>
<dbReference type="EMBL" id="CP016359">
    <property type="protein sequence ID" value="APU68606.1"/>
    <property type="molecule type" value="Genomic_DNA"/>
</dbReference>
<sequence>MTGKFRNSVLWILLGLAAFSCQDVHKAEKPDDLIAEDQMIDILTELSLVQAARNFNKQKLEDLGINPDEYIYEKYGIDSLQFEKSSDYYAENYLEYDRMYDSVKARIEKLKVRLDSIRDREIEIRDSLALITKDSLKIVDSLRNTVKMDSLEIEQFMKNWKGENLLLEEQDAEEQDSLIAPPAIIKTDDSN</sequence>
<dbReference type="STRING" id="1229726.GRFL_1882"/>